<dbReference type="Pfam" id="PF21666">
    <property type="entry name" value="DUF4246_N"/>
    <property type="match status" value="1"/>
</dbReference>
<comment type="caution">
    <text evidence="4">The sequence shown here is derived from an EMBL/GenBank/DDBJ whole genome shotgun (WGS) entry which is preliminary data.</text>
</comment>
<dbReference type="InterPro" id="IPR049192">
    <property type="entry name" value="DUF4246_C"/>
</dbReference>
<dbReference type="Proteomes" id="UP001305779">
    <property type="component" value="Unassembled WGS sequence"/>
</dbReference>
<proteinExistence type="predicted"/>
<feature type="domain" description="DUF4246" evidence="2">
    <location>
        <begin position="116"/>
        <end position="585"/>
    </location>
</feature>
<evidence type="ECO:0000259" key="3">
    <source>
        <dbReference type="Pfam" id="PF21666"/>
    </source>
</evidence>
<dbReference type="EMBL" id="JAXOVC010000001">
    <property type="protein sequence ID" value="KAK4508643.1"/>
    <property type="molecule type" value="Genomic_DNA"/>
</dbReference>
<evidence type="ECO:0000259" key="2">
    <source>
        <dbReference type="Pfam" id="PF14033"/>
    </source>
</evidence>
<name>A0ABR0F6X1_ZASCE</name>
<keyword evidence="5" id="KW-1185">Reference proteome</keyword>
<reference evidence="4 5" key="1">
    <citation type="journal article" date="2023" name="G3 (Bethesda)">
        <title>A chromosome-level genome assembly of Zasmidium syzygii isolated from banana leaves.</title>
        <authorList>
            <person name="van Westerhoven A.C."/>
            <person name="Mehrabi R."/>
            <person name="Talebi R."/>
            <person name="Steentjes M.B.F."/>
            <person name="Corcolon B."/>
            <person name="Chong P.A."/>
            <person name="Kema G.H.J."/>
            <person name="Seidl M.F."/>
        </authorList>
    </citation>
    <scope>NUCLEOTIDE SEQUENCE [LARGE SCALE GENOMIC DNA]</scope>
    <source>
        <strain evidence="4 5">P124</strain>
    </source>
</reference>
<feature type="compositionally biased region" description="Basic and acidic residues" evidence="1">
    <location>
        <begin position="329"/>
        <end position="339"/>
    </location>
</feature>
<feature type="region of interest" description="Disordered" evidence="1">
    <location>
        <begin position="329"/>
        <end position="355"/>
    </location>
</feature>
<sequence>MASSTKDRPDLGLPLLGEPFEQESELNTAADWFASPLTVRERSMIGLMLALKDKPEWDRKVFDEEIVAKWRKEALDFKPEVKYVRNSEGEDPWDSSEHNGENLNVDGEARQKVVSEEMFDWCIAELRDNATQYRERGFTQAIDANACVYMSDGAVSSETKAKLREGAERLENVHDWQKDWHPGSDGKVLDLVHPSLFPLLYGRSRILPSGEVPLEKCAWSTGEGIVFPKPKRPEDVTSYDVYSENFQWLPCQAFLDSEGKVKITSYINNLYPSGNEDLYAAIEQVMAASVPLWIETILSTQFLTTHRIKHDFGDGRVLPQEVVDRHRREAEERARRLQEDGGYQSDGNDSDPEDEYVADIPRLRDFKPRRRVNKSVFEIGYGNRLTGDVDVEMKNPSIEPTEEQLEEGQKDMETEATNIREVFQDPDHGLQVIVKLANIHLTPEKPTYDGGSWHIEGQENEHIIASALYYYDSENITDSYLAFREGSDRDELQEYDQHQYQALMEIYGLKDSWGNAIQVLGSVHTREDRLLVFPNVLQHRVSPFSLADKSRAGHRKLLALFLVEPFIKIPSTANIPPQQRDWWKKAMEEKGSLTQRLPVELADHVVEAVEDFPIGLEEAEKLREQLMDERRNLVEGQMSSYADNGYCFCEH</sequence>
<gene>
    <name evidence="4" type="ORF">PRZ48_002382</name>
</gene>
<evidence type="ECO:0000313" key="5">
    <source>
        <dbReference type="Proteomes" id="UP001305779"/>
    </source>
</evidence>
<dbReference type="Pfam" id="PF14033">
    <property type="entry name" value="DUF4246"/>
    <property type="match status" value="1"/>
</dbReference>
<feature type="domain" description="DUF4246" evidence="3">
    <location>
        <begin position="28"/>
        <end position="73"/>
    </location>
</feature>
<dbReference type="InterPro" id="IPR049207">
    <property type="entry name" value="DUF4246_N"/>
</dbReference>
<dbReference type="PANTHER" id="PTHR33119:SF1">
    <property type="entry name" value="FE2OG DIOXYGENASE DOMAIN-CONTAINING PROTEIN"/>
    <property type="match status" value="1"/>
</dbReference>
<evidence type="ECO:0000313" key="4">
    <source>
        <dbReference type="EMBL" id="KAK4508643.1"/>
    </source>
</evidence>
<dbReference type="InterPro" id="IPR025340">
    <property type="entry name" value="DUF4246"/>
</dbReference>
<accession>A0ABR0F6X1</accession>
<evidence type="ECO:0000256" key="1">
    <source>
        <dbReference type="SAM" id="MobiDB-lite"/>
    </source>
</evidence>
<protein>
    <submittedName>
        <fullName evidence="4">Uncharacterized protein</fullName>
    </submittedName>
</protein>
<organism evidence="4 5">
    <name type="scientific">Zasmidium cellare</name>
    <name type="common">Wine cellar mold</name>
    <name type="synonym">Racodium cellare</name>
    <dbReference type="NCBI Taxonomy" id="395010"/>
    <lineage>
        <taxon>Eukaryota</taxon>
        <taxon>Fungi</taxon>
        <taxon>Dikarya</taxon>
        <taxon>Ascomycota</taxon>
        <taxon>Pezizomycotina</taxon>
        <taxon>Dothideomycetes</taxon>
        <taxon>Dothideomycetidae</taxon>
        <taxon>Mycosphaerellales</taxon>
        <taxon>Mycosphaerellaceae</taxon>
        <taxon>Zasmidium</taxon>
    </lineage>
</organism>
<dbReference type="PANTHER" id="PTHR33119">
    <property type="entry name" value="IFI3P"/>
    <property type="match status" value="1"/>
</dbReference>